<protein>
    <submittedName>
        <fullName evidence="2">Uncharacterized protein</fullName>
    </submittedName>
</protein>
<accession>F0TAE7</accession>
<gene>
    <name evidence="2" type="ordered locus">Metbo_0648</name>
</gene>
<sequence>MITPILLIAIHIWADNNGEIKTAFSFREIFDRIGNIGWKNLIIWSIIIGSVYFVTETIRTNFDHLILGYDFVPLLVIPFLYMLMARSLTIFTAIRKIIRLFTL</sequence>
<organism evidence="2 3">
    <name type="scientific">Methanobacterium lacus (strain AL-21)</name>
    <dbReference type="NCBI Taxonomy" id="877455"/>
    <lineage>
        <taxon>Archaea</taxon>
        <taxon>Methanobacteriati</taxon>
        <taxon>Methanobacteriota</taxon>
        <taxon>Methanomada group</taxon>
        <taxon>Methanobacteria</taxon>
        <taxon>Methanobacteriales</taxon>
        <taxon>Methanobacteriaceae</taxon>
        <taxon>Methanobacterium</taxon>
    </lineage>
</organism>
<evidence type="ECO:0000313" key="2">
    <source>
        <dbReference type="EMBL" id="ADZ08899.1"/>
    </source>
</evidence>
<dbReference type="EMBL" id="CP002551">
    <property type="protein sequence ID" value="ADZ08899.1"/>
    <property type="molecule type" value="Genomic_DNA"/>
</dbReference>
<dbReference type="AlphaFoldDB" id="F0TAE7"/>
<evidence type="ECO:0000256" key="1">
    <source>
        <dbReference type="SAM" id="Phobius"/>
    </source>
</evidence>
<keyword evidence="1" id="KW-0472">Membrane</keyword>
<keyword evidence="3" id="KW-1185">Reference proteome</keyword>
<proteinExistence type="predicted"/>
<dbReference type="HOGENOM" id="CLU_2257388_0_0_2"/>
<reference evidence="3" key="1">
    <citation type="submission" date="2011-02" db="EMBL/GenBank/DDBJ databases">
        <title>Complete sequence of Methanobacterium sp. AL-21.</title>
        <authorList>
            <consortium name="US DOE Joint Genome Institute"/>
            <person name="Lucas S."/>
            <person name="Copeland A."/>
            <person name="Lapidus A."/>
            <person name="Cheng J.-F."/>
            <person name="Goodwin L."/>
            <person name="Pitluck S."/>
            <person name="Chertkov O."/>
            <person name="Detter J.C."/>
            <person name="Han C."/>
            <person name="Tapia R."/>
            <person name="Land M."/>
            <person name="Hauser L."/>
            <person name="Kyrpides N."/>
            <person name="Ivanova N."/>
            <person name="Mikhailova N."/>
            <person name="Pagani I."/>
            <person name="Cadillo-Quiroz H."/>
            <person name="Imachi H."/>
            <person name="Zinder S."/>
            <person name="Liu W."/>
            <person name="Woyke T."/>
        </authorList>
    </citation>
    <scope>NUCLEOTIDE SEQUENCE [LARGE SCALE GENOMIC DNA]</scope>
    <source>
        <strain evidence="3">AL-21</strain>
    </source>
</reference>
<dbReference type="Proteomes" id="UP000007490">
    <property type="component" value="Chromosome"/>
</dbReference>
<dbReference type="KEGG" id="mel:Metbo_0648"/>
<evidence type="ECO:0000313" key="3">
    <source>
        <dbReference type="Proteomes" id="UP000007490"/>
    </source>
</evidence>
<keyword evidence="1" id="KW-0812">Transmembrane</keyword>
<dbReference type="STRING" id="877455.Metbo_0648"/>
<keyword evidence="1" id="KW-1133">Transmembrane helix</keyword>
<feature type="transmembrane region" description="Helical" evidence="1">
    <location>
        <begin position="36"/>
        <end position="54"/>
    </location>
</feature>
<feature type="transmembrane region" description="Helical" evidence="1">
    <location>
        <begin position="74"/>
        <end position="94"/>
    </location>
</feature>
<reference evidence="2 3" key="2">
    <citation type="journal article" date="2014" name="Int. J. Syst. Evol. Microbiol.">
        <title>Methanobacterium paludis sp. nov. and a novel strain of Methanobacterium lacus isolated from northern peatlands.</title>
        <authorList>
            <person name="Cadillo-Quiroz H."/>
            <person name="Brauer S.L."/>
            <person name="Goodson N."/>
            <person name="Yavitt J.B."/>
            <person name="Zinder S.H."/>
        </authorList>
    </citation>
    <scope>NUCLEOTIDE SEQUENCE [LARGE SCALE GENOMIC DNA]</scope>
    <source>
        <strain evidence="2 3">AL-21</strain>
    </source>
</reference>
<name>F0TAE7_METLA</name>